<dbReference type="InterPro" id="IPR004960">
    <property type="entry name" value="LipA_acyltrans"/>
</dbReference>
<dbReference type="NCBIfam" id="NF006507">
    <property type="entry name" value="PRK08943.1"/>
    <property type="match status" value="1"/>
</dbReference>
<dbReference type="PIRSF" id="PIRSF026649">
    <property type="entry name" value="MsbB"/>
    <property type="match status" value="1"/>
</dbReference>
<keyword evidence="4 6" id="KW-0472">Membrane</keyword>
<comment type="subcellular location">
    <subcellularLocation>
        <location evidence="6">Cell inner membrane</location>
        <topology evidence="6">Single-pass membrane protein</topology>
    </subcellularLocation>
</comment>
<accession>A0A2T3NST7</accession>
<comment type="pathway">
    <text evidence="6">Glycolipid biosynthesis; KDO(2)-lipid A biosynthesis; KDO(2)-lipid A from CMP-3-deoxy-D-manno-octulosonate and lipid IV(A): step 4/4.</text>
</comment>
<name>A0A2T3NST7_9GAMM</name>
<keyword evidence="6" id="KW-0448">Lipopolysaccharide biosynthesis</keyword>
<dbReference type="GO" id="GO:0009276">
    <property type="term" value="C:Gram-negative-bacterium-type cell wall"/>
    <property type="evidence" value="ECO:0007669"/>
    <property type="project" value="InterPro"/>
</dbReference>
<dbReference type="GO" id="GO:0005886">
    <property type="term" value="C:plasma membrane"/>
    <property type="evidence" value="ECO:0007669"/>
    <property type="project" value="UniProtKB-SubCell"/>
</dbReference>
<comment type="catalytic activity">
    <reaction evidence="6">
        <text>an alpha-Kdo-(2-&gt;4)-alpha-Kdo-(2-&gt;6)-(acyl)-lipid IVA + a fatty acyl-[ACP] = an alpha-Kdo-(2-&gt;4)-alpha-Kdo-(2-&gt;6)-lipid A + holo-[ACP]</text>
        <dbReference type="Rhea" id="RHEA:69400"/>
        <dbReference type="Rhea" id="RHEA-COMP:9685"/>
        <dbReference type="Rhea" id="RHEA-COMP:14125"/>
        <dbReference type="ChEBI" id="CHEBI:64479"/>
        <dbReference type="ChEBI" id="CHEBI:138651"/>
        <dbReference type="ChEBI" id="CHEBI:176430"/>
        <dbReference type="ChEBI" id="CHEBI:176431"/>
        <dbReference type="EC" id="2.3.1.243"/>
    </reaction>
</comment>
<evidence type="ECO:0000313" key="8">
    <source>
        <dbReference type="Proteomes" id="UP000241771"/>
    </source>
</evidence>
<keyword evidence="3 6" id="KW-0808">Transferase</keyword>
<evidence type="ECO:0000256" key="4">
    <source>
        <dbReference type="ARBA" id="ARBA00023136"/>
    </source>
</evidence>
<dbReference type="PANTHER" id="PTHR30606:SF4">
    <property type="entry name" value="LIPID A BIOSYNTHESIS MYRISTOYLTRANSFERASE"/>
    <property type="match status" value="1"/>
</dbReference>
<comment type="function">
    <text evidence="6">Catalyzes the transfer of an acyl chain from an acyl-[acyl-carrier-protein] (ACP) to a Kdo(2)-(acyl)-lipid IV(A) to form a Kdo(2)-lipid A.</text>
</comment>
<feature type="short sequence motif" description="HXXXXD motif" evidence="6">
    <location>
        <begin position="149"/>
        <end position="154"/>
    </location>
</feature>
<keyword evidence="6" id="KW-0812">Transmembrane</keyword>
<evidence type="ECO:0000313" key="7">
    <source>
        <dbReference type="EMBL" id="PSW19281.1"/>
    </source>
</evidence>
<evidence type="ECO:0000256" key="2">
    <source>
        <dbReference type="ARBA" id="ARBA00022519"/>
    </source>
</evidence>
<dbReference type="EMBL" id="PYMA01000007">
    <property type="protein sequence ID" value="PSW19281.1"/>
    <property type="molecule type" value="Genomic_DNA"/>
</dbReference>
<comment type="caution">
    <text evidence="7">The sequence shown here is derived from an EMBL/GenBank/DDBJ whole genome shotgun (WGS) entry which is preliminary data.</text>
</comment>
<dbReference type="AlphaFoldDB" id="A0A2T3NST7"/>
<dbReference type="Proteomes" id="UP000241771">
    <property type="component" value="Unassembled WGS sequence"/>
</dbReference>
<gene>
    <name evidence="7" type="primary">msbB</name>
    <name evidence="6" type="synonym">lpxM</name>
    <name evidence="7" type="ORF">C9I98_12985</name>
</gene>
<dbReference type="Pfam" id="PF03279">
    <property type="entry name" value="Lip_A_acyltrans"/>
    <property type="match status" value="1"/>
</dbReference>
<evidence type="ECO:0000256" key="6">
    <source>
        <dbReference type="HAMAP-Rule" id="MF_01944"/>
    </source>
</evidence>
<comment type="similarity">
    <text evidence="6">Belongs to the LpxL/LpxM/LpxP family. LpxM subfamily.</text>
</comment>
<evidence type="ECO:0000256" key="5">
    <source>
        <dbReference type="ARBA" id="ARBA00023315"/>
    </source>
</evidence>
<dbReference type="GO" id="GO:0036104">
    <property type="term" value="P:Kdo2-lipid A biosynthetic process"/>
    <property type="evidence" value="ECO:0007669"/>
    <property type="project" value="UniProtKB-UniRule"/>
</dbReference>
<dbReference type="PANTHER" id="PTHR30606">
    <property type="entry name" value="LIPID A BIOSYNTHESIS LAUROYL ACYLTRANSFERASE"/>
    <property type="match status" value="1"/>
</dbReference>
<dbReference type="NCBIfam" id="TIGR02208">
    <property type="entry name" value="lipid_A_msbB"/>
    <property type="match status" value="1"/>
</dbReference>
<keyword evidence="5 6" id="KW-0012">Acyltransferase</keyword>
<dbReference type="GO" id="GO:0016747">
    <property type="term" value="F:acyltransferase activity, transferring groups other than amino-acyl groups"/>
    <property type="evidence" value="ECO:0007669"/>
    <property type="project" value="InterPro"/>
</dbReference>
<dbReference type="HAMAP" id="MF_01944">
    <property type="entry name" value="Lipid_A_LpxM"/>
    <property type="match status" value="1"/>
</dbReference>
<proteinExistence type="inferred from homology"/>
<keyword evidence="6" id="KW-1133">Transmembrane helix</keyword>
<dbReference type="InterPro" id="IPR011921">
    <property type="entry name" value="Lipid_A_MsbB"/>
</dbReference>
<keyword evidence="1 6" id="KW-1003">Cell membrane</keyword>
<dbReference type="UniPathway" id="UPA00030"/>
<comment type="pathway">
    <text evidence="6">Bacterial outer membrane biogenesis; lipopolysaccharide biosynthesis.</text>
</comment>
<reference evidence="7 8" key="1">
    <citation type="submission" date="2018-01" db="EMBL/GenBank/DDBJ databases">
        <title>Whole genome sequencing of Histamine producing bacteria.</title>
        <authorList>
            <person name="Butler K."/>
        </authorList>
    </citation>
    <scope>NUCLEOTIDE SEQUENCE [LARGE SCALE GENOMIC DNA]</scope>
    <source>
        <strain evidence="7 8">DSM 100436</strain>
    </source>
</reference>
<dbReference type="CDD" id="cd07984">
    <property type="entry name" value="LPLAT_LABLAT-like"/>
    <property type="match status" value="1"/>
</dbReference>
<evidence type="ECO:0000256" key="3">
    <source>
        <dbReference type="ARBA" id="ARBA00022679"/>
    </source>
</evidence>
<organism evidence="7 8">
    <name type="scientific">Photobacterium sanctipauli</name>
    <dbReference type="NCBI Taxonomy" id="1342794"/>
    <lineage>
        <taxon>Bacteria</taxon>
        <taxon>Pseudomonadati</taxon>
        <taxon>Pseudomonadota</taxon>
        <taxon>Gammaproteobacteria</taxon>
        <taxon>Vibrionales</taxon>
        <taxon>Vibrionaceae</taxon>
        <taxon>Photobacterium</taxon>
    </lineage>
</organism>
<keyword evidence="2 6" id="KW-0997">Cell inner membrane</keyword>
<dbReference type="UniPathway" id="UPA00360">
    <property type="reaction ID" value="UER00486"/>
</dbReference>
<dbReference type="GO" id="GO:0009103">
    <property type="term" value="P:lipopolysaccharide biosynthetic process"/>
    <property type="evidence" value="ECO:0007669"/>
    <property type="project" value="UniProtKB-UniRule"/>
</dbReference>
<dbReference type="EC" id="2.3.1.243" evidence="6"/>
<evidence type="ECO:0000256" key="1">
    <source>
        <dbReference type="ARBA" id="ARBA00022475"/>
    </source>
</evidence>
<keyword evidence="8" id="KW-1185">Reference proteome</keyword>
<sequence length="334" mass="38344">MTVLRIGFTLKAQQNNSSTYQPTFQWSFLHPKHWGTWFSLLVLIIFALLPWKVRDPIAGFIGKHIGRYIKKARHRARVNLQLCFPEKSDSEREAMIDEMYSSAAQVILAMGDLSLRSKKHLQERTEVFGQEHLDKVTQANRRVIMLVPHSWAIDFPAIYWASLGLPVAAMMKPQHRQPVFDWVISRQRLQYGGRCHARQDGIKHYLRSVKEGYMGYYLPDEDFGPEQSMFTDFFATKKATFSGLGKIARLTDAAIVPMMPVYNKKAGKIEIHIQPEITGLNSKDLQQDANLLAQSLEEMVGPYPDQYMWILQLLKTRPNTNISPYKAASTEATK</sequence>
<protein>
    <recommendedName>
        <fullName evidence="6">Lipid A biosynthesis acyltransferase</fullName>
        <ecNumber evidence="6">2.3.1.243</ecNumber>
    </recommendedName>
    <alternativeName>
        <fullName evidence="6">Kdo(2)-lauroyl-lipid IV(A) acyltransferase</fullName>
    </alternativeName>
</protein>